<accession>A0A6S6PL59</accession>
<proteinExistence type="predicted"/>
<evidence type="ECO:0000313" key="1">
    <source>
        <dbReference type="EMBL" id="BCI68129.1"/>
    </source>
</evidence>
<reference evidence="1 2" key="1">
    <citation type="submission" date="2020-07" db="EMBL/GenBank/DDBJ databases">
        <title>Complete Genome Sequence of an acetic acid bacterium, Acetobacter aceti JCM20276.</title>
        <authorList>
            <person name="Hirose Y."/>
            <person name="Mihara H."/>
        </authorList>
    </citation>
    <scope>NUCLEOTIDE SEQUENCE [LARGE SCALE GENOMIC DNA]</scope>
    <source>
        <strain evidence="1 2">JCM20276</strain>
    </source>
</reference>
<sequence>MARTTEEQITQLKNCVLGWQPALSPSARQALAAIAKAYIEEAEQRGYERAQAECADDTKRMDDMEEILKTHELGRTFEGFAFSKGYLRIAEGKSLRSAIDAAMKEGEL</sequence>
<gene>
    <name evidence="1" type="ORF">AAJCM20276_27530</name>
</gene>
<organism evidence="1 2">
    <name type="scientific">Acetobacter aceti</name>
    <dbReference type="NCBI Taxonomy" id="435"/>
    <lineage>
        <taxon>Bacteria</taxon>
        <taxon>Pseudomonadati</taxon>
        <taxon>Pseudomonadota</taxon>
        <taxon>Alphaproteobacteria</taxon>
        <taxon>Acetobacterales</taxon>
        <taxon>Acetobacteraceae</taxon>
        <taxon>Acetobacter</taxon>
        <taxon>Acetobacter subgen. Acetobacter</taxon>
    </lineage>
</organism>
<dbReference type="RefSeq" id="WP_099347976.1">
    <property type="nucleotide sequence ID" value="NZ_AP023326.1"/>
</dbReference>
<dbReference type="Proteomes" id="UP000515220">
    <property type="component" value="Chromosome"/>
</dbReference>
<dbReference type="EMBL" id="AP023326">
    <property type="protein sequence ID" value="BCI68129.1"/>
    <property type="molecule type" value="Genomic_DNA"/>
</dbReference>
<dbReference type="AlphaFoldDB" id="A0A6S6PL59"/>
<protein>
    <submittedName>
        <fullName evidence="1">Uncharacterized protein</fullName>
    </submittedName>
</protein>
<evidence type="ECO:0000313" key="2">
    <source>
        <dbReference type="Proteomes" id="UP000515220"/>
    </source>
</evidence>
<name>A0A6S6PL59_ACEAC</name>